<protein>
    <submittedName>
        <fullName evidence="1">Uncharacterized protein</fullName>
    </submittedName>
</protein>
<dbReference type="AlphaFoldDB" id="A0A7G9Y797"/>
<gene>
    <name evidence="1" type="ORF">HNHCPBFK_00011</name>
</gene>
<name>A0A7G9Y797_9EURY</name>
<sequence>MELFFVLPCDMHKCLRKHKELTLRPHAFTDTTGIAEPSAMPNISTSPSSLSFISSTSGRWVVAVRFLFSRGTYIITHTPTPRPVHIFNMIMYSIRSARHSPQITFESNCFYASQWHANQDDVAVSPPTTQRLHRFCDWCCEWGCCHRHQHGCTVKLLQH</sequence>
<accession>A0A7G9Y797</accession>
<evidence type="ECO:0000313" key="1">
    <source>
        <dbReference type="EMBL" id="QNO43881.1"/>
    </source>
</evidence>
<dbReference type="EMBL" id="MT630874">
    <property type="protein sequence ID" value="QNO43881.1"/>
    <property type="molecule type" value="Genomic_DNA"/>
</dbReference>
<reference evidence="1" key="1">
    <citation type="submission" date="2020-06" db="EMBL/GenBank/DDBJ databases">
        <title>Unique genomic features of the anaerobic methanotrophic archaea.</title>
        <authorList>
            <person name="Chadwick G.L."/>
            <person name="Skennerton C.T."/>
            <person name="Laso-Perez R."/>
            <person name="Leu A.O."/>
            <person name="Speth D.R."/>
            <person name="Yu H."/>
            <person name="Morgan-Lang C."/>
            <person name="Hatzenpichler R."/>
            <person name="Goudeau D."/>
            <person name="Malmstrom R."/>
            <person name="Brazelton W.J."/>
            <person name="Woyke T."/>
            <person name="Hallam S.J."/>
            <person name="Tyson G.W."/>
            <person name="Wegener G."/>
            <person name="Boetius A."/>
            <person name="Orphan V."/>
        </authorList>
    </citation>
    <scope>NUCLEOTIDE SEQUENCE</scope>
</reference>
<proteinExistence type="predicted"/>
<organism evidence="1">
    <name type="scientific">Candidatus Methanogaster sp. ANME-2c ERB4</name>
    <dbReference type="NCBI Taxonomy" id="2759911"/>
    <lineage>
        <taxon>Archaea</taxon>
        <taxon>Methanobacteriati</taxon>
        <taxon>Methanobacteriota</taxon>
        <taxon>Stenosarchaea group</taxon>
        <taxon>Methanomicrobia</taxon>
        <taxon>Methanosarcinales</taxon>
        <taxon>ANME-2 cluster</taxon>
        <taxon>Candidatus Methanogasteraceae</taxon>
        <taxon>Candidatus Methanogaster</taxon>
    </lineage>
</organism>